<evidence type="ECO:0000313" key="2">
    <source>
        <dbReference type="EMBL" id="RTE08055.1"/>
    </source>
</evidence>
<feature type="transmembrane region" description="Helical" evidence="1">
    <location>
        <begin position="81"/>
        <end position="101"/>
    </location>
</feature>
<dbReference type="OrthoDB" id="1683109at2"/>
<name>A0A430JAL6_9BACL</name>
<evidence type="ECO:0000313" key="3">
    <source>
        <dbReference type="Proteomes" id="UP000276128"/>
    </source>
</evidence>
<sequence>MQFFSTFQHSHYIELAISKLKENEITDIYAVPLDERSVNTKLIDAMHGTDGTSLVDIGLVLAMMGGTIGVARGFVLHWGPVYWGLIGALGGFTLGFLYDLIKTVIKRKKLRTVKTKLAQVILIVQCTNEKSQFVEQTLWGSLALGVAKTRMHPTPTQVDP</sequence>
<keyword evidence="1" id="KW-1133">Transmembrane helix</keyword>
<feature type="transmembrane region" description="Helical" evidence="1">
    <location>
        <begin position="54"/>
        <end position="75"/>
    </location>
</feature>
<evidence type="ECO:0000256" key="1">
    <source>
        <dbReference type="SAM" id="Phobius"/>
    </source>
</evidence>
<comment type="caution">
    <text evidence="2">The sequence shown here is derived from an EMBL/GenBank/DDBJ whole genome shotgun (WGS) entry which is preliminary data.</text>
</comment>
<gene>
    <name evidence="2" type="ORF">EJQ19_19520</name>
</gene>
<dbReference type="EMBL" id="RXHU01000059">
    <property type="protein sequence ID" value="RTE08055.1"/>
    <property type="molecule type" value="Genomic_DNA"/>
</dbReference>
<reference evidence="2 3" key="1">
    <citation type="submission" date="2018-12" db="EMBL/GenBank/DDBJ databases">
        <title>Bacillus ochoae sp. nov., Paenibacillus whitsoniae sp. nov., Paenibacillus spiritus sp. nov. Isolated from the Mars Exploration Rover during spacecraft assembly.</title>
        <authorList>
            <person name="Seuylemezian A."/>
            <person name="Vaishampayan P."/>
        </authorList>
    </citation>
    <scope>NUCLEOTIDE SEQUENCE [LARGE SCALE GENOMIC DNA]</scope>
    <source>
        <strain evidence="2 3">MER 54</strain>
    </source>
</reference>
<keyword evidence="1" id="KW-0472">Membrane</keyword>
<dbReference type="Proteomes" id="UP000276128">
    <property type="component" value="Unassembled WGS sequence"/>
</dbReference>
<proteinExistence type="predicted"/>
<dbReference type="AlphaFoldDB" id="A0A430JAL6"/>
<keyword evidence="3" id="KW-1185">Reference proteome</keyword>
<keyword evidence="1" id="KW-0812">Transmembrane</keyword>
<organism evidence="2 3">
    <name type="scientific">Paenibacillus whitsoniae</name>
    <dbReference type="NCBI Taxonomy" id="2496558"/>
    <lineage>
        <taxon>Bacteria</taxon>
        <taxon>Bacillati</taxon>
        <taxon>Bacillota</taxon>
        <taxon>Bacilli</taxon>
        <taxon>Bacillales</taxon>
        <taxon>Paenibacillaceae</taxon>
        <taxon>Paenibacillus</taxon>
    </lineage>
</organism>
<protein>
    <submittedName>
        <fullName evidence="2">Uncharacterized protein</fullName>
    </submittedName>
</protein>
<accession>A0A430JAL6</accession>